<dbReference type="SUPFAM" id="SSF54556">
    <property type="entry name" value="Chitinase insertion domain"/>
    <property type="match status" value="1"/>
</dbReference>
<proteinExistence type="predicted"/>
<dbReference type="EMBL" id="LUGH01000214">
    <property type="protein sequence ID" value="OBZ87560.1"/>
    <property type="molecule type" value="Genomic_DNA"/>
</dbReference>
<dbReference type="GO" id="GO:0004568">
    <property type="term" value="F:chitinase activity"/>
    <property type="evidence" value="ECO:0007669"/>
    <property type="project" value="TreeGrafter"/>
</dbReference>
<dbReference type="GO" id="GO:0008061">
    <property type="term" value="F:chitin binding"/>
    <property type="evidence" value="ECO:0007669"/>
    <property type="project" value="InterPro"/>
</dbReference>
<feature type="region of interest" description="Disordered" evidence="3">
    <location>
        <begin position="421"/>
        <end position="470"/>
    </location>
</feature>
<accession>A0A1C7NF15</accession>
<dbReference type="GO" id="GO:0030246">
    <property type="term" value="F:carbohydrate binding"/>
    <property type="evidence" value="ECO:0007669"/>
    <property type="project" value="InterPro"/>
</dbReference>
<evidence type="ECO:0000256" key="3">
    <source>
        <dbReference type="SAM" id="MobiDB-lite"/>
    </source>
</evidence>
<feature type="compositionally biased region" description="Low complexity" evidence="3">
    <location>
        <begin position="431"/>
        <end position="467"/>
    </location>
</feature>
<dbReference type="InterPro" id="IPR001223">
    <property type="entry name" value="Glyco_hydro18_cat"/>
</dbReference>
<dbReference type="Proteomes" id="UP000093000">
    <property type="component" value="Unassembled WGS sequence"/>
</dbReference>
<dbReference type="InterPro" id="IPR017853">
    <property type="entry name" value="GH"/>
</dbReference>
<dbReference type="Gene3D" id="3.10.50.10">
    <property type="match status" value="1"/>
</dbReference>
<dbReference type="GO" id="GO:0006032">
    <property type="term" value="P:chitin catabolic process"/>
    <property type="evidence" value="ECO:0007669"/>
    <property type="project" value="TreeGrafter"/>
</dbReference>
<comment type="caution">
    <text evidence="5">The sequence shown here is derived from an EMBL/GenBank/DDBJ whole genome shotgun (WGS) entry which is preliminary data.</text>
</comment>
<dbReference type="Gene3D" id="3.20.20.80">
    <property type="entry name" value="Glycosidases"/>
    <property type="match status" value="1"/>
</dbReference>
<dbReference type="OrthoDB" id="76388at2759"/>
<dbReference type="Pfam" id="PF00704">
    <property type="entry name" value="Glyco_hydro_18"/>
    <property type="match status" value="1"/>
</dbReference>
<sequence length="521" mass="56004">MKINAFLISVITTAYLCLLDGITASPLRLQARAGRSDKVIVGYFPNWLYGRYLPSKIDFKRYTHINYAFAIQNSGGTPIWQDTGVFDDYVQYGFPKLISLAHQAGTKVLISVGGWSGSTGFSTMAASASSRKSFVQWNIDFIKKFNTDGVDIDWEYPNSVGAGCNAVSDQDVDNFNLLIKELREALDSNFPNGHKEISIAVHITPWGGATKSDDVSGFVPYVDRFHVMAFDVNGAWNSTSGPNAPFRAEPGKGYSVGFAQGIEAWNAAGVPYNKLVGGIPFYGRAQTLTVSSNPTTQYNPAVSPNPPLGDSLDGPWTNPYCSKDSSQASGVWRWANMRSSGLLSSPTTAASPWIRHFDDITQTPWLYNPTNKQFISYDDPISLGVKTKYALDKGLAGLFVWSIEQDNGELLDAISPMIGGNSPPSAITSGAPSATNTPSQTSTQSATASVPPTSSSTTTNGSPTGTAGCDSANTWSSGTVYTSGSLATYQGKLYKAQWWTQGETPSANGPSWSVWSLVKTC</sequence>
<dbReference type="GO" id="GO:0005975">
    <property type="term" value="P:carbohydrate metabolic process"/>
    <property type="evidence" value="ECO:0007669"/>
    <property type="project" value="InterPro"/>
</dbReference>
<dbReference type="STRING" id="101091.A0A1C7NF15"/>
<name>A0A1C7NF15_9FUNG</name>
<protein>
    <submittedName>
        <fullName evidence="5">Chitinase A1</fullName>
    </submittedName>
</protein>
<dbReference type="AlphaFoldDB" id="A0A1C7NF15"/>
<dbReference type="InterPro" id="IPR003610">
    <property type="entry name" value="CBM5/12"/>
</dbReference>
<dbReference type="Gene3D" id="2.10.10.20">
    <property type="entry name" value="Carbohydrate-binding module superfamily 5/12"/>
    <property type="match status" value="1"/>
</dbReference>
<dbReference type="InterPro" id="IPR036573">
    <property type="entry name" value="CBM_sf_5/12"/>
</dbReference>
<dbReference type="GO" id="GO:0005576">
    <property type="term" value="C:extracellular region"/>
    <property type="evidence" value="ECO:0007669"/>
    <property type="project" value="InterPro"/>
</dbReference>
<evidence type="ECO:0000259" key="4">
    <source>
        <dbReference type="PROSITE" id="PS51910"/>
    </source>
</evidence>
<dbReference type="InterPro" id="IPR011583">
    <property type="entry name" value="Chitinase_II/V-like_cat"/>
</dbReference>
<evidence type="ECO:0000313" key="6">
    <source>
        <dbReference type="Proteomes" id="UP000093000"/>
    </source>
</evidence>
<keyword evidence="2" id="KW-0119">Carbohydrate metabolism</keyword>
<evidence type="ECO:0000256" key="2">
    <source>
        <dbReference type="ARBA" id="ARBA00023277"/>
    </source>
</evidence>
<dbReference type="PROSITE" id="PS51910">
    <property type="entry name" value="GH18_2"/>
    <property type="match status" value="1"/>
</dbReference>
<evidence type="ECO:0000256" key="1">
    <source>
        <dbReference type="ARBA" id="ARBA00022801"/>
    </source>
</evidence>
<dbReference type="SMART" id="SM00495">
    <property type="entry name" value="ChtBD3"/>
    <property type="match status" value="1"/>
</dbReference>
<dbReference type="InterPro" id="IPR029070">
    <property type="entry name" value="Chitinase_insertion_sf"/>
</dbReference>
<organism evidence="5 6">
    <name type="scientific">Choanephora cucurbitarum</name>
    <dbReference type="NCBI Taxonomy" id="101091"/>
    <lineage>
        <taxon>Eukaryota</taxon>
        <taxon>Fungi</taxon>
        <taxon>Fungi incertae sedis</taxon>
        <taxon>Mucoromycota</taxon>
        <taxon>Mucoromycotina</taxon>
        <taxon>Mucoromycetes</taxon>
        <taxon>Mucorales</taxon>
        <taxon>Mucorineae</taxon>
        <taxon>Choanephoraceae</taxon>
        <taxon>Choanephoroideae</taxon>
        <taxon>Choanephora</taxon>
    </lineage>
</organism>
<dbReference type="SMART" id="SM00636">
    <property type="entry name" value="Glyco_18"/>
    <property type="match status" value="1"/>
</dbReference>
<reference evidence="5 6" key="1">
    <citation type="submission" date="2016-03" db="EMBL/GenBank/DDBJ databases">
        <title>Choanephora cucurbitarum.</title>
        <authorList>
            <person name="Min B."/>
            <person name="Park H."/>
            <person name="Park J.-H."/>
            <person name="Shin H.-D."/>
            <person name="Choi I.-G."/>
        </authorList>
    </citation>
    <scope>NUCLEOTIDE SEQUENCE [LARGE SCALE GENOMIC DNA]</scope>
    <source>
        <strain evidence="5 6">KUS-F28377</strain>
    </source>
</reference>
<gene>
    <name evidence="5" type="primary">chiA1_0</name>
    <name evidence="5" type="ORF">A0J61_04395</name>
</gene>
<dbReference type="SUPFAM" id="SSF51055">
    <property type="entry name" value="Carbohydrate binding domain"/>
    <property type="match status" value="1"/>
</dbReference>
<dbReference type="CDD" id="cd12215">
    <property type="entry name" value="ChiC_BD"/>
    <property type="match status" value="1"/>
</dbReference>
<dbReference type="InterPro" id="IPR050314">
    <property type="entry name" value="Glycosyl_Hydrlase_18"/>
</dbReference>
<dbReference type="InParanoid" id="A0A1C7NF15"/>
<dbReference type="Pfam" id="PF02839">
    <property type="entry name" value="CBM_5_12"/>
    <property type="match status" value="1"/>
</dbReference>
<evidence type="ECO:0000313" key="5">
    <source>
        <dbReference type="EMBL" id="OBZ87560.1"/>
    </source>
</evidence>
<keyword evidence="1" id="KW-0378">Hydrolase</keyword>
<dbReference type="PANTHER" id="PTHR11177">
    <property type="entry name" value="CHITINASE"/>
    <property type="match status" value="1"/>
</dbReference>
<dbReference type="PANTHER" id="PTHR11177:SF392">
    <property type="entry name" value="HAP41P"/>
    <property type="match status" value="1"/>
</dbReference>
<keyword evidence="6" id="KW-1185">Reference proteome</keyword>
<dbReference type="SUPFAM" id="SSF51445">
    <property type="entry name" value="(Trans)glycosidases"/>
    <property type="match status" value="1"/>
</dbReference>
<feature type="domain" description="GH18" evidence="4">
    <location>
        <begin position="38"/>
        <end position="421"/>
    </location>
</feature>